<keyword evidence="2" id="KW-1185">Reference proteome</keyword>
<protein>
    <submittedName>
        <fullName evidence="1">Uncharacterized protein</fullName>
    </submittedName>
</protein>
<reference evidence="1" key="1">
    <citation type="submission" date="2021-12" db="EMBL/GenBank/DDBJ databases">
        <authorList>
            <person name="King R."/>
        </authorList>
    </citation>
    <scope>NUCLEOTIDE SEQUENCE</scope>
</reference>
<gene>
    <name evidence="1" type="ORF">BEMITA_LOCUS8975</name>
</gene>
<accession>A0A9P0CG27</accession>
<dbReference type="EMBL" id="OU963866">
    <property type="protein sequence ID" value="CAH0772361.1"/>
    <property type="molecule type" value="Genomic_DNA"/>
</dbReference>
<dbReference type="AlphaFoldDB" id="A0A9P0CG27"/>
<proteinExistence type="predicted"/>
<name>A0A9P0CG27_BEMTA</name>
<dbReference type="Proteomes" id="UP001152759">
    <property type="component" value="Chromosome 5"/>
</dbReference>
<sequence>MISSMNKRPLSPPIIQIGVIFVCLQYVVAFYPSPDEISMRDEETFLISDSDEVLEEGIIPVSAMNLEPYEGDQLVPVSTMNLEPYEGDQIVPVSAMNLEPYGDQETTQGHVQADSQSPTTSQLATEIVHKGNITTFDDDPQIGRVTLKTIYYNGTEFSDQNYDYEKLKSEYYDQISGELEAVPKNATQEESFWRRNWMARKAVDNWRTILKWSFLSYAILVIPLWCWRGWCLCCFQCQFCFPDEIVWEAKHYIALNPPGVFLDADGKEIKYTPSRYEEESYQVLYRSIHRYAA</sequence>
<evidence type="ECO:0000313" key="2">
    <source>
        <dbReference type="Proteomes" id="UP001152759"/>
    </source>
</evidence>
<organism evidence="1 2">
    <name type="scientific">Bemisia tabaci</name>
    <name type="common">Sweetpotato whitefly</name>
    <name type="synonym">Aleurodes tabaci</name>
    <dbReference type="NCBI Taxonomy" id="7038"/>
    <lineage>
        <taxon>Eukaryota</taxon>
        <taxon>Metazoa</taxon>
        <taxon>Ecdysozoa</taxon>
        <taxon>Arthropoda</taxon>
        <taxon>Hexapoda</taxon>
        <taxon>Insecta</taxon>
        <taxon>Pterygota</taxon>
        <taxon>Neoptera</taxon>
        <taxon>Paraneoptera</taxon>
        <taxon>Hemiptera</taxon>
        <taxon>Sternorrhyncha</taxon>
        <taxon>Aleyrodoidea</taxon>
        <taxon>Aleyrodidae</taxon>
        <taxon>Aleyrodinae</taxon>
        <taxon>Bemisia</taxon>
    </lineage>
</organism>
<evidence type="ECO:0000313" key="1">
    <source>
        <dbReference type="EMBL" id="CAH0772361.1"/>
    </source>
</evidence>